<dbReference type="InterPro" id="IPR016163">
    <property type="entry name" value="Ald_DH_C"/>
</dbReference>
<comment type="caution">
    <text evidence="3">The sequence shown here is derived from an EMBL/GenBank/DDBJ whole genome shotgun (WGS) entry which is preliminary data.</text>
</comment>
<evidence type="ECO:0000259" key="2">
    <source>
        <dbReference type="Pfam" id="PF00171"/>
    </source>
</evidence>
<accession>A0A444MGW9</accession>
<keyword evidence="1" id="KW-0560">Oxidoreductase</keyword>
<reference evidence="3 4" key="1">
    <citation type="journal article" date="2015" name="Int. J. Syst. Evol. Microbiol.">
        <title>Gemmobacter intermedius sp. nov., isolated from a white stork (Ciconia ciconia).</title>
        <authorList>
            <person name="Kampfer P."/>
            <person name="Jerzak L."/>
            <person name="Wilharm G."/>
            <person name="Golke J."/>
            <person name="Busse H.J."/>
            <person name="Glaeser S.P."/>
        </authorList>
    </citation>
    <scope>NUCLEOTIDE SEQUENCE [LARGE SCALE GENOMIC DNA]</scope>
    <source>
        <strain evidence="3 4">119/4</strain>
    </source>
</reference>
<dbReference type="OrthoDB" id="9812625at2"/>
<keyword evidence="4" id="KW-1185">Reference proteome</keyword>
<dbReference type="GO" id="GO:0016620">
    <property type="term" value="F:oxidoreductase activity, acting on the aldehyde or oxo group of donors, NAD or NADP as acceptor"/>
    <property type="evidence" value="ECO:0007669"/>
    <property type="project" value="InterPro"/>
</dbReference>
<feature type="domain" description="Aldehyde dehydrogenase" evidence="2">
    <location>
        <begin position="334"/>
        <end position="394"/>
    </location>
</feature>
<dbReference type="InterPro" id="IPR016161">
    <property type="entry name" value="Ald_DH/histidinol_DH"/>
</dbReference>
<dbReference type="Gene3D" id="3.40.309.10">
    <property type="entry name" value="Aldehyde Dehydrogenase, Chain A, domain 2"/>
    <property type="match status" value="1"/>
</dbReference>
<proteinExistence type="predicted"/>
<dbReference type="InterPro" id="IPR015590">
    <property type="entry name" value="Aldehyde_DH_dom"/>
</dbReference>
<evidence type="ECO:0000313" key="4">
    <source>
        <dbReference type="Proteomes" id="UP000287168"/>
    </source>
</evidence>
<protein>
    <submittedName>
        <fullName evidence="3">Aldehyde dehydrogenase family protein</fullName>
    </submittedName>
</protein>
<evidence type="ECO:0000313" key="3">
    <source>
        <dbReference type="EMBL" id="RWY45618.1"/>
    </source>
</evidence>
<dbReference type="Gene3D" id="3.40.605.10">
    <property type="entry name" value="Aldehyde Dehydrogenase, Chain A, domain 1"/>
    <property type="match status" value="2"/>
</dbReference>
<dbReference type="Proteomes" id="UP000287168">
    <property type="component" value="Unassembled WGS sequence"/>
</dbReference>
<organism evidence="3 4">
    <name type="scientific">Falsigemmobacter intermedius</name>
    <dbReference type="NCBI Taxonomy" id="1553448"/>
    <lineage>
        <taxon>Bacteria</taxon>
        <taxon>Pseudomonadati</taxon>
        <taxon>Pseudomonadota</taxon>
        <taxon>Alphaproteobacteria</taxon>
        <taxon>Rhodobacterales</taxon>
        <taxon>Paracoccaceae</taxon>
        <taxon>Falsigemmobacter</taxon>
    </lineage>
</organism>
<dbReference type="PANTHER" id="PTHR11699">
    <property type="entry name" value="ALDEHYDE DEHYDROGENASE-RELATED"/>
    <property type="match status" value="1"/>
</dbReference>
<dbReference type="EMBL" id="SBLC01000001">
    <property type="protein sequence ID" value="RWY45618.1"/>
    <property type="molecule type" value="Genomic_DNA"/>
</dbReference>
<name>A0A444MGW9_9RHOB</name>
<dbReference type="InterPro" id="IPR016162">
    <property type="entry name" value="Ald_DH_N"/>
</dbReference>
<dbReference type="AlphaFoldDB" id="A0A444MGW9"/>
<feature type="domain" description="Aldehyde dehydrogenase" evidence="2">
    <location>
        <begin position="468"/>
        <end position="672"/>
    </location>
</feature>
<evidence type="ECO:0000256" key="1">
    <source>
        <dbReference type="ARBA" id="ARBA00023002"/>
    </source>
</evidence>
<dbReference type="SUPFAM" id="SSF53720">
    <property type="entry name" value="ALDH-like"/>
    <property type="match status" value="2"/>
</dbReference>
<sequence length="699" mass="73151">MTEIAEIMAEMSYSTVHDSLDEGRAWIESRAIARHFINGRPCEGGDLRPVLNPATGTQLARVPLAREAELSAALASARQAQSGWAALGGEGRARHLFALARALQKQERLFAETEALNLGGSLRALRERDLPLAIQSLRHHAGSALQREEASSAASPHGICAGLCTRQAPLLTAVTLLAPALAAGNVVVLKPSHLTPLSADLLAGLAQDSGLPPGVLTLLQGDEETGALLSGHPEVDMVAFCGSAASAVELREALAGRGKALALSITGSTTFILLEDADPDAAAEALAESLRMRPGDSGPRLLVQEGIAADFTARLKARLARRPDEALLCTPEAIVAFRTAEEALQLAAHARFPQSASIWSETITVASDLALRVKAAEVWINCIGERHPGTASFGIGFDPLGGSRGAEVFLRAPAAGGIQRPDPAAPWSEDTVTGRPGAREEAPLKHWIGGKFTAGDAGLSLAVPGGPRVASGNRKDIRNAVEAAVNATAWPALSSDQRAQALWSVAEHLRQRQAEFAALTSDQEVEEAIRSLFATAALAGHIQGRVQETNPGYLTLERFDPLGVIAILCPPEAPLARLIALTAPALAMGNRVVCVPSEAAPHVGAKLAQVFALSDLPAGALNIVTGPQLPLAEVLALHEEVSAIWSFGTAQGSARAEALSAARLKPCLTEGGNSLWQSGTTEMLKRAARSRTIWLPYGA</sequence>
<dbReference type="Pfam" id="PF00171">
    <property type="entry name" value="Aldedh"/>
    <property type="match status" value="3"/>
</dbReference>
<dbReference type="RefSeq" id="WP_128486332.1">
    <property type="nucleotide sequence ID" value="NZ_JBHLXB010000011.1"/>
</dbReference>
<gene>
    <name evidence="3" type="ORF">EP867_00945</name>
</gene>
<feature type="domain" description="Aldehyde dehydrogenase" evidence="2">
    <location>
        <begin position="49"/>
        <end position="320"/>
    </location>
</feature>